<reference evidence="2 3" key="1">
    <citation type="submission" date="2020-08" db="EMBL/GenBank/DDBJ databases">
        <authorList>
            <person name="Liu C."/>
            <person name="Sun Q."/>
        </authorList>
    </citation>
    <scope>NUCLEOTIDE SEQUENCE [LARGE SCALE GENOMIC DNA]</scope>
    <source>
        <strain evidence="2 3">NSJ-4</strain>
    </source>
</reference>
<evidence type="ECO:0000313" key="3">
    <source>
        <dbReference type="Proteomes" id="UP000515819"/>
    </source>
</evidence>
<feature type="transmembrane region" description="Helical" evidence="1">
    <location>
        <begin position="55"/>
        <end position="73"/>
    </location>
</feature>
<dbReference type="AlphaFoldDB" id="A0A7G9FKL9"/>
<keyword evidence="3" id="KW-1185">Reference proteome</keyword>
<keyword evidence="1" id="KW-1133">Transmembrane helix</keyword>
<dbReference type="RefSeq" id="WP_118671576.1">
    <property type="nucleotide sequence ID" value="NZ_CP060632.1"/>
</dbReference>
<keyword evidence="1" id="KW-0472">Membrane</keyword>
<keyword evidence="1" id="KW-0812">Transmembrane</keyword>
<organism evidence="2 3">
    <name type="scientific">Wujia chipingensis</name>
    <dbReference type="NCBI Taxonomy" id="2763670"/>
    <lineage>
        <taxon>Bacteria</taxon>
        <taxon>Bacillati</taxon>
        <taxon>Bacillota</taxon>
        <taxon>Clostridia</taxon>
        <taxon>Lachnospirales</taxon>
        <taxon>Lachnospiraceae</taxon>
        <taxon>Wujia</taxon>
    </lineage>
</organism>
<evidence type="ECO:0000256" key="1">
    <source>
        <dbReference type="SAM" id="Phobius"/>
    </source>
</evidence>
<dbReference type="Proteomes" id="UP000515819">
    <property type="component" value="Chromosome"/>
</dbReference>
<evidence type="ECO:0000313" key="2">
    <source>
        <dbReference type="EMBL" id="QNL99100.1"/>
    </source>
</evidence>
<protein>
    <submittedName>
        <fullName evidence="2">Uncharacterized protein</fullName>
    </submittedName>
</protein>
<dbReference type="EMBL" id="CP060632">
    <property type="protein sequence ID" value="QNL99100.1"/>
    <property type="molecule type" value="Genomic_DNA"/>
</dbReference>
<gene>
    <name evidence="2" type="ORF">H9Q76_10185</name>
</gene>
<proteinExistence type="predicted"/>
<dbReference type="KEGG" id="wcp:H9Q76_10185"/>
<name>A0A7G9FKL9_9FIRM</name>
<sequence>MEQQNKLTEEEKAYQALRTQDMQDMPDLWSRIDAGFEEEVTKQKTARKKRRTRQFVLVAAAILIVIIVVPVGISSMRKSNMKEMKTETAADMHVTEAGKDEMADEAAAADSALPNIADQTVQADSEIQESADASVNHMDGNGATEAQTDAAIAANQSGNQASEERNDGNNQMSYQTITQVILTQYDAQGKIVQQFDSEDTDGAIDKVQFLLETYQVLDWKPVDMIKSDMPYYLMELKLQDGSSVANVYYEAENTEGKTVADLMTELQKMKEIKK</sequence>
<accession>A0A7G9FKL9</accession>